<name>A0A0B5BAM0_9BACT</name>
<gene>
    <name evidence="6" type="ORF">GPICK_10850</name>
</gene>
<dbReference type="Pfam" id="PF00126">
    <property type="entry name" value="HTH_1"/>
    <property type="match status" value="1"/>
</dbReference>
<evidence type="ECO:0000313" key="6">
    <source>
        <dbReference type="EMBL" id="AJE03783.1"/>
    </source>
</evidence>
<dbReference type="SUPFAM" id="SSF46785">
    <property type="entry name" value="Winged helix' DNA-binding domain"/>
    <property type="match status" value="1"/>
</dbReference>
<dbReference type="CDD" id="cd08420">
    <property type="entry name" value="PBP2_CysL_like"/>
    <property type="match status" value="1"/>
</dbReference>
<dbReference type="GO" id="GO:0000976">
    <property type="term" value="F:transcription cis-regulatory region binding"/>
    <property type="evidence" value="ECO:0007669"/>
    <property type="project" value="TreeGrafter"/>
</dbReference>
<dbReference type="KEGG" id="gpi:GPICK_10850"/>
<dbReference type="PANTHER" id="PTHR30126">
    <property type="entry name" value="HTH-TYPE TRANSCRIPTIONAL REGULATOR"/>
    <property type="match status" value="1"/>
</dbReference>
<dbReference type="GO" id="GO:0003700">
    <property type="term" value="F:DNA-binding transcription factor activity"/>
    <property type="evidence" value="ECO:0007669"/>
    <property type="project" value="InterPro"/>
</dbReference>
<evidence type="ECO:0000256" key="4">
    <source>
        <dbReference type="ARBA" id="ARBA00023163"/>
    </source>
</evidence>
<dbReference type="PRINTS" id="PR00039">
    <property type="entry name" value="HTHLYSR"/>
</dbReference>
<accession>A0A0B5BAM0</accession>
<proteinExistence type="inferred from homology"/>
<sequence>MNLKQLEVFLAVAESGSFSRGAEATFITQSTVSQHIAALENELGVKLLDRTSRGALPTEGGKLLLEHARRVVSDTREIERTMRRFRGVEEAVLRVGGSTIPGDYLIPEALPHFFSRHPGVFLTLVQGDSREIVDRLLREEIEIGVVGSRFDEEGITFTPFGRDEIRLVAPPDHPLVTGGTVAPAELAQQTFIMREKGSGTGRAVDDALRAAGIPPETLRVRASLGSTEAVKHAVASGLGLAFLSEISVRREIGRRDLAAISVRKLTISRPFYLAGRSGRELSPAARAFAAMMEERFGTGAER</sequence>
<dbReference type="Pfam" id="PF03466">
    <property type="entry name" value="LysR_substrate"/>
    <property type="match status" value="1"/>
</dbReference>
<dbReference type="EMBL" id="CP009788">
    <property type="protein sequence ID" value="AJE03783.1"/>
    <property type="molecule type" value="Genomic_DNA"/>
</dbReference>
<comment type="similarity">
    <text evidence="1">Belongs to the LysR transcriptional regulatory family.</text>
</comment>
<dbReference type="Proteomes" id="UP000057609">
    <property type="component" value="Chromosome"/>
</dbReference>
<dbReference type="NCBIfam" id="NF040786">
    <property type="entry name" value="LysR_Sec_metab"/>
    <property type="match status" value="1"/>
</dbReference>
<keyword evidence="2" id="KW-0805">Transcription regulation</keyword>
<dbReference type="InterPro" id="IPR036388">
    <property type="entry name" value="WH-like_DNA-bd_sf"/>
</dbReference>
<protein>
    <submittedName>
        <fullName evidence="6">LysR family transcriptional regulator</fullName>
    </submittedName>
</protein>
<feature type="domain" description="HTH lysR-type" evidence="5">
    <location>
        <begin position="1"/>
        <end position="58"/>
    </location>
</feature>
<keyword evidence="4" id="KW-0804">Transcription</keyword>
<dbReference type="OrthoDB" id="9808620at2"/>
<keyword evidence="3" id="KW-0238">DNA-binding</keyword>
<dbReference type="InterPro" id="IPR047788">
    <property type="entry name" value="LysR-like_Sec_metab"/>
</dbReference>
<dbReference type="Gene3D" id="1.10.10.10">
    <property type="entry name" value="Winged helix-like DNA-binding domain superfamily/Winged helix DNA-binding domain"/>
    <property type="match status" value="1"/>
</dbReference>
<dbReference type="PROSITE" id="PS50931">
    <property type="entry name" value="HTH_LYSR"/>
    <property type="match status" value="1"/>
</dbReference>
<dbReference type="HOGENOM" id="CLU_039613_6_1_7"/>
<evidence type="ECO:0000259" key="5">
    <source>
        <dbReference type="PROSITE" id="PS50931"/>
    </source>
</evidence>
<reference evidence="6 7" key="1">
    <citation type="journal article" date="2015" name="Genome Announc.">
        <title>Complete Genome of Geobacter pickeringii G13T, a Metal-Reducing Isolate from Sedimentary Kaolin Deposits.</title>
        <authorList>
            <person name="Badalamenti J.P."/>
            <person name="Bond D.R."/>
        </authorList>
    </citation>
    <scope>NUCLEOTIDE SEQUENCE [LARGE SCALE GENOMIC DNA]</scope>
    <source>
        <strain evidence="6 7">G13</strain>
    </source>
</reference>
<dbReference type="PANTHER" id="PTHR30126:SF91">
    <property type="entry name" value="LYSR FAMILY TRANSCRIPTIONAL REGULATOR"/>
    <property type="match status" value="1"/>
</dbReference>
<dbReference type="STRING" id="345632.GPICK_10850"/>
<dbReference type="InterPro" id="IPR036390">
    <property type="entry name" value="WH_DNA-bd_sf"/>
</dbReference>
<dbReference type="RefSeq" id="WP_039743115.1">
    <property type="nucleotide sequence ID" value="NZ_CP009788.1"/>
</dbReference>
<dbReference type="SUPFAM" id="SSF53850">
    <property type="entry name" value="Periplasmic binding protein-like II"/>
    <property type="match status" value="1"/>
</dbReference>
<dbReference type="Gene3D" id="3.40.190.290">
    <property type="match status" value="1"/>
</dbReference>
<dbReference type="AlphaFoldDB" id="A0A0B5BAM0"/>
<keyword evidence="7" id="KW-1185">Reference proteome</keyword>
<dbReference type="InterPro" id="IPR005119">
    <property type="entry name" value="LysR_subst-bd"/>
</dbReference>
<dbReference type="InterPro" id="IPR000847">
    <property type="entry name" value="LysR_HTH_N"/>
</dbReference>
<dbReference type="FunFam" id="1.10.10.10:FF:000001">
    <property type="entry name" value="LysR family transcriptional regulator"/>
    <property type="match status" value="1"/>
</dbReference>
<evidence type="ECO:0000256" key="1">
    <source>
        <dbReference type="ARBA" id="ARBA00009437"/>
    </source>
</evidence>
<evidence type="ECO:0000313" key="7">
    <source>
        <dbReference type="Proteomes" id="UP000057609"/>
    </source>
</evidence>
<organism evidence="6 7">
    <name type="scientific">Geobacter pickeringii</name>
    <dbReference type="NCBI Taxonomy" id="345632"/>
    <lineage>
        <taxon>Bacteria</taxon>
        <taxon>Pseudomonadati</taxon>
        <taxon>Thermodesulfobacteriota</taxon>
        <taxon>Desulfuromonadia</taxon>
        <taxon>Geobacterales</taxon>
        <taxon>Geobacteraceae</taxon>
        <taxon>Geobacter</taxon>
    </lineage>
</organism>
<evidence type="ECO:0000256" key="3">
    <source>
        <dbReference type="ARBA" id="ARBA00023125"/>
    </source>
</evidence>
<evidence type="ECO:0000256" key="2">
    <source>
        <dbReference type="ARBA" id="ARBA00023015"/>
    </source>
</evidence>